<protein>
    <submittedName>
        <fullName evidence="1">Uncharacterized protein</fullName>
    </submittedName>
</protein>
<keyword evidence="2" id="KW-1185">Reference proteome</keyword>
<comment type="caution">
    <text evidence="1">The sequence shown here is derived from an EMBL/GenBank/DDBJ whole genome shotgun (WGS) entry which is preliminary data.</text>
</comment>
<dbReference type="EMBL" id="CADEHS020000012">
    <property type="protein sequence ID" value="CAG9947812.1"/>
    <property type="molecule type" value="Genomic_DNA"/>
</dbReference>
<accession>A0ACA9U5D1</accession>
<evidence type="ECO:0000313" key="2">
    <source>
        <dbReference type="Proteomes" id="UP000836387"/>
    </source>
</evidence>
<reference evidence="1" key="2">
    <citation type="submission" date="2021-10" db="EMBL/GenBank/DDBJ databases">
        <authorList>
            <person name="Piombo E."/>
        </authorList>
    </citation>
    <scope>NUCLEOTIDE SEQUENCE</scope>
</reference>
<evidence type="ECO:0000313" key="1">
    <source>
        <dbReference type="EMBL" id="CAG9947812.1"/>
    </source>
</evidence>
<name>A0ACA9U5D1_BIOOC</name>
<reference evidence="1" key="1">
    <citation type="submission" date="2020-04" db="EMBL/GenBank/DDBJ databases">
        <authorList>
            <person name="Broberg M."/>
        </authorList>
    </citation>
    <scope>NUCLEOTIDE SEQUENCE</scope>
</reference>
<gene>
    <name evidence="1" type="ORF">CRV2_00012990</name>
</gene>
<sequence>MEVLGAVASAATLAQIAVKGVEFLQKIPEIKSDYDELCDELEFIDTIIQVAQKTSTHSEKTTPMRGIQDQFGRIISTLTEISRGLDEIKTKCQHQTATGDVRVSKKKWMMFGGKIGGMLQKAHRAKTNLQMSIAMHMSTLHHQTNAELREVKCRLDISLPGIERQLDHMSHAAMVMISTQEQILNGQTENSQRIQELDDEGNELDSNDTRAITHVQGSITPGAPPQSLFGQGTTLGVAFQRTNCATQCVCRCHTRPRKVSSPEWMKKLAGSWELKHKPQLAGLQWDMRCPCSKSDDLEIAWRPPEWWWIQSFFPRPHRFSLKCALRPARVLSSASTELSYLLKSLEDIRQAMDKGMVLFPDDGLEDGSDIIELLVLCKNFQVLDFLLLQWKNMLVESGLSRNAGYQASFSLKFNSVGEPGVRVLEQIVSYADLETDVATSAIHEAAIRGSGVQESCVGAKHLIDALDETGFAPLHQAIMQGHTQAVQDLIDAGADVNCKSYDGETPLMAAAVFGRTECMRRLLLTRRINRIDERDRHKDTALHHVVSKCDPEAVRLLLEAGASPSLLSILGRFPLHRAVGDKNQNPAEIAATINLLLDAPGTDINATDNRGDTAIMDVVRYNKHVALRCLVQAGPSFAASNKYSATVLHYAACFGDLETLHVLDGQQLTCINWKLPDDGNWTPWMLFMDRLNHPKWKPDAAEMIAFVQLYRGIRDRDLAHDISLLEQTLAALDHNDVAKAHLSLSAIIQSKEAYNDKDSARFYRGFRGHLSCGNKETLSGNIQADLQELRLEMASSPWDWDPFDESESDESLSDSDESLSDSDKSSSDSEDFSESSIRTESHASNRD</sequence>
<organism evidence="1 2">
    <name type="scientific">Clonostachys rosea f. rosea IK726</name>
    <dbReference type="NCBI Taxonomy" id="1349383"/>
    <lineage>
        <taxon>Eukaryota</taxon>
        <taxon>Fungi</taxon>
        <taxon>Dikarya</taxon>
        <taxon>Ascomycota</taxon>
        <taxon>Pezizomycotina</taxon>
        <taxon>Sordariomycetes</taxon>
        <taxon>Hypocreomycetidae</taxon>
        <taxon>Hypocreales</taxon>
        <taxon>Bionectriaceae</taxon>
        <taxon>Clonostachys</taxon>
    </lineage>
</organism>
<proteinExistence type="predicted"/>
<dbReference type="Proteomes" id="UP000836387">
    <property type="component" value="Unassembled WGS sequence"/>
</dbReference>